<dbReference type="EMBL" id="CP002857">
    <property type="protein sequence ID" value="AEI08914.1"/>
    <property type="molecule type" value="Genomic_DNA"/>
</dbReference>
<feature type="region of interest" description="Disordered" evidence="1">
    <location>
        <begin position="73"/>
        <end position="97"/>
    </location>
</feature>
<dbReference type="Proteomes" id="UP000000492">
    <property type="component" value="Chromosome"/>
</dbReference>
<evidence type="ECO:0000313" key="4">
    <source>
        <dbReference type="Proteomes" id="UP000000492"/>
    </source>
</evidence>
<dbReference type="InterPro" id="IPR046543">
    <property type="entry name" value="DUF6802"/>
</dbReference>
<organism evidence="3 4">
    <name type="scientific">Corynebacterium resistens (strain DSM 45100 / JCM 12819 / GTC 2026 / SICGH 158)</name>
    <dbReference type="NCBI Taxonomy" id="662755"/>
    <lineage>
        <taxon>Bacteria</taxon>
        <taxon>Bacillati</taxon>
        <taxon>Actinomycetota</taxon>
        <taxon>Actinomycetes</taxon>
        <taxon>Mycobacteriales</taxon>
        <taxon>Corynebacteriaceae</taxon>
        <taxon>Corynebacterium</taxon>
    </lineage>
</organism>
<feature type="domain" description="DUF6802" evidence="2">
    <location>
        <begin position="13"/>
        <end position="59"/>
    </location>
</feature>
<dbReference type="eggNOG" id="ENOG5032DVV">
    <property type="taxonomic scope" value="Bacteria"/>
</dbReference>
<dbReference type="HOGENOM" id="CLU_1977816_0_0_11"/>
<dbReference type="STRING" id="662755.CRES_0552"/>
<proteinExistence type="predicted"/>
<evidence type="ECO:0000313" key="3">
    <source>
        <dbReference type="EMBL" id="AEI08914.1"/>
    </source>
</evidence>
<dbReference type="Pfam" id="PF20615">
    <property type="entry name" value="DUF6802"/>
    <property type="match status" value="1"/>
</dbReference>
<sequence length="110" mass="11966">MTIGDEKLLLPADVDTDSATVATDDGMSIFADTDGDGQIDYVSNVSFDGHWSAWRWLGEGETGGVEPKRIQETVSQETGTVSAQEASTPSYSGEKWDSRSWKCVDRGEWG</sequence>
<dbReference type="AlphaFoldDB" id="F8DYS2"/>
<reference evidence="3 4" key="1">
    <citation type="journal article" date="2012" name="BMC Genomics">
        <title>Complete genome sequence, lifestyle, and multi-drug resistance of the human pathogen Corynebacterium resistens DSM 45100 isolated from blood samples of a leukemia patient.</title>
        <authorList>
            <person name="Schroder J."/>
            <person name="Maus I."/>
            <person name="Meyer K."/>
            <person name="Wordemann S."/>
            <person name="Blom J."/>
            <person name="Jaenicke S."/>
            <person name="Schneider J."/>
            <person name="Trost E."/>
            <person name="Tauch A."/>
        </authorList>
    </citation>
    <scope>NUCLEOTIDE SEQUENCE [LARGE SCALE GENOMIC DNA]</scope>
    <source>
        <strain evidence="4">DSM 45100 / JCM 12819 / CCUG 50093 / GTC 2026 / SICGH 158</strain>
    </source>
</reference>
<gene>
    <name evidence="3" type="ordered locus">CRES_0552</name>
</gene>
<protein>
    <recommendedName>
        <fullName evidence="2">DUF6802 domain-containing protein</fullName>
    </recommendedName>
</protein>
<keyword evidence="4" id="KW-1185">Reference proteome</keyword>
<feature type="compositionally biased region" description="Polar residues" evidence="1">
    <location>
        <begin position="73"/>
        <end position="91"/>
    </location>
</feature>
<name>F8DYS2_CORRG</name>
<evidence type="ECO:0000256" key="1">
    <source>
        <dbReference type="SAM" id="MobiDB-lite"/>
    </source>
</evidence>
<evidence type="ECO:0000259" key="2">
    <source>
        <dbReference type="Pfam" id="PF20615"/>
    </source>
</evidence>
<dbReference type="KEGG" id="crd:CRES_0552"/>
<accession>F8DYS2</accession>